<dbReference type="RefSeq" id="WP_408075059.1">
    <property type="nucleotide sequence ID" value="NZ_JBELQB010000007.1"/>
</dbReference>
<sequence length="115" mass="13954">MKKPFGKLITRYPFLKFLGNKYVLVLIGLAVWLMFLDNYSYFENRAINKELEELEENKEYYIQEIKKDSASIKQLNNPDQTEKYAREKYYMKRENEDIYIIEFEDNVPDEDTKSL</sequence>
<dbReference type="EMBL" id="JBELQB010000007">
    <property type="protein sequence ID" value="MFL9838079.1"/>
    <property type="molecule type" value="Genomic_DNA"/>
</dbReference>
<evidence type="ECO:0000256" key="1">
    <source>
        <dbReference type="SAM" id="Coils"/>
    </source>
</evidence>
<keyword evidence="2" id="KW-1133">Transmembrane helix</keyword>
<evidence type="ECO:0000256" key="2">
    <source>
        <dbReference type="SAM" id="Phobius"/>
    </source>
</evidence>
<comment type="caution">
    <text evidence="3">The sequence shown here is derived from an EMBL/GenBank/DDBJ whole genome shotgun (WGS) entry which is preliminary data.</text>
</comment>
<feature type="transmembrane region" description="Helical" evidence="2">
    <location>
        <begin position="21"/>
        <end position="42"/>
    </location>
</feature>
<organism evidence="3 4">
    <name type="scientific">Flavobacterium rhizophilum</name>
    <dbReference type="NCBI Taxonomy" id="3163296"/>
    <lineage>
        <taxon>Bacteria</taxon>
        <taxon>Pseudomonadati</taxon>
        <taxon>Bacteroidota</taxon>
        <taxon>Flavobacteriia</taxon>
        <taxon>Flavobacteriales</taxon>
        <taxon>Flavobacteriaceae</taxon>
        <taxon>Flavobacterium</taxon>
    </lineage>
</organism>
<reference evidence="3 4" key="1">
    <citation type="submission" date="2024-06" db="EMBL/GenBank/DDBJ databases">
        <authorList>
            <person name="Kaempfer P."/>
            <person name="Viver T."/>
        </authorList>
    </citation>
    <scope>NUCLEOTIDE SEQUENCE [LARGE SCALE GENOMIC DNA]</scope>
    <source>
        <strain evidence="3 4">ST-75</strain>
    </source>
</reference>
<keyword evidence="2" id="KW-0812">Transmembrane</keyword>
<dbReference type="Proteomes" id="UP001629059">
    <property type="component" value="Unassembled WGS sequence"/>
</dbReference>
<gene>
    <name evidence="3" type="ORF">ABS768_11255</name>
</gene>
<keyword evidence="2" id="KW-0472">Membrane</keyword>
<name>A0ABW8YCY2_9FLAO</name>
<evidence type="ECO:0000313" key="4">
    <source>
        <dbReference type="Proteomes" id="UP001629059"/>
    </source>
</evidence>
<feature type="coiled-coil region" evidence="1">
    <location>
        <begin position="44"/>
        <end position="71"/>
    </location>
</feature>
<keyword evidence="1" id="KW-0175">Coiled coil</keyword>
<proteinExistence type="predicted"/>
<dbReference type="Pfam" id="PF04977">
    <property type="entry name" value="DivIC"/>
    <property type="match status" value="1"/>
</dbReference>
<keyword evidence="4" id="KW-1185">Reference proteome</keyword>
<dbReference type="InterPro" id="IPR007060">
    <property type="entry name" value="FtsL/DivIC"/>
</dbReference>
<accession>A0ABW8YCY2</accession>
<protein>
    <submittedName>
        <fullName evidence="3">Septum formation initiator family protein</fullName>
    </submittedName>
</protein>
<evidence type="ECO:0000313" key="3">
    <source>
        <dbReference type="EMBL" id="MFL9838079.1"/>
    </source>
</evidence>